<feature type="domain" description="DUF6534" evidence="3">
    <location>
        <begin position="158"/>
        <end position="243"/>
    </location>
</feature>
<feature type="region of interest" description="Disordered" evidence="1">
    <location>
        <begin position="305"/>
        <end position="340"/>
    </location>
</feature>
<dbReference type="PANTHER" id="PTHR40465">
    <property type="entry name" value="CHROMOSOME 1, WHOLE GENOME SHOTGUN SEQUENCE"/>
    <property type="match status" value="1"/>
</dbReference>
<feature type="transmembrane region" description="Helical" evidence="2">
    <location>
        <begin position="6"/>
        <end position="27"/>
    </location>
</feature>
<feature type="transmembrane region" description="Helical" evidence="2">
    <location>
        <begin position="194"/>
        <end position="213"/>
    </location>
</feature>
<evidence type="ECO:0000313" key="4">
    <source>
        <dbReference type="EMBL" id="KLT40989.1"/>
    </source>
</evidence>
<dbReference type="AlphaFoldDB" id="A0A0J1B077"/>
<keyword evidence="2" id="KW-1133">Transmembrane helix</keyword>
<gene>
    <name evidence="4" type="ORF">CC85DRAFT_248419</name>
</gene>
<feature type="transmembrane region" description="Helical" evidence="2">
    <location>
        <begin position="110"/>
        <end position="131"/>
    </location>
</feature>
<protein>
    <recommendedName>
        <fullName evidence="3">DUF6534 domain-containing protein</fullName>
    </recommendedName>
</protein>
<organism evidence="4 5">
    <name type="scientific">Cutaneotrichosporon oleaginosum</name>
    <dbReference type="NCBI Taxonomy" id="879819"/>
    <lineage>
        <taxon>Eukaryota</taxon>
        <taxon>Fungi</taxon>
        <taxon>Dikarya</taxon>
        <taxon>Basidiomycota</taxon>
        <taxon>Agaricomycotina</taxon>
        <taxon>Tremellomycetes</taxon>
        <taxon>Trichosporonales</taxon>
        <taxon>Trichosporonaceae</taxon>
        <taxon>Cutaneotrichosporon</taxon>
    </lineage>
</organism>
<dbReference type="Pfam" id="PF20152">
    <property type="entry name" value="DUF6534"/>
    <property type="match status" value="1"/>
</dbReference>
<evidence type="ECO:0000259" key="3">
    <source>
        <dbReference type="Pfam" id="PF20152"/>
    </source>
</evidence>
<evidence type="ECO:0000313" key="5">
    <source>
        <dbReference type="Proteomes" id="UP000053611"/>
    </source>
</evidence>
<evidence type="ECO:0000256" key="2">
    <source>
        <dbReference type="SAM" id="Phobius"/>
    </source>
</evidence>
<feature type="transmembrane region" description="Helical" evidence="2">
    <location>
        <begin position="79"/>
        <end position="98"/>
    </location>
</feature>
<feature type="non-terminal residue" evidence="4">
    <location>
        <position position="1"/>
    </location>
</feature>
<accession>A0A0J1B077</accession>
<dbReference type="STRING" id="879819.A0A0J1B077"/>
<dbReference type="EMBL" id="KQ087225">
    <property type="protein sequence ID" value="KLT40989.1"/>
    <property type="molecule type" value="Genomic_DNA"/>
</dbReference>
<dbReference type="OrthoDB" id="2595556at2759"/>
<reference evidence="4 5" key="1">
    <citation type="submission" date="2015-03" db="EMBL/GenBank/DDBJ databases">
        <title>Genomics and transcriptomics of the oil-accumulating basidiomycete yeast T. oleaginosus allow insights into substrate utilization and the diverse evolutionary trajectories of mating systems in fungi.</title>
        <authorList>
            <consortium name="DOE Joint Genome Institute"/>
            <person name="Kourist R."/>
            <person name="Kracht O."/>
            <person name="Bracharz F."/>
            <person name="Lipzen A."/>
            <person name="Nolan M."/>
            <person name="Ohm R."/>
            <person name="Grigoriev I."/>
            <person name="Sun S."/>
            <person name="Heitman J."/>
            <person name="Bruck T."/>
            <person name="Nowrousian M."/>
        </authorList>
    </citation>
    <scope>NUCLEOTIDE SEQUENCE [LARGE SCALE GENOMIC DNA]</scope>
    <source>
        <strain evidence="4 5">IBC0246</strain>
    </source>
</reference>
<evidence type="ECO:0000256" key="1">
    <source>
        <dbReference type="SAM" id="MobiDB-lite"/>
    </source>
</evidence>
<keyword evidence="5" id="KW-1185">Reference proteome</keyword>
<keyword evidence="2" id="KW-0472">Membrane</keyword>
<keyword evidence="2" id="KW-0812">Transmembrane</keyword>
<proteinExistence type="predicted"/>
<dbReference type="InterPro" id="IPR045339">
    <property type="entry name" value="DUF6534"/>
</dbReference>
<dbReference type="Proteomes" id="UP000053611">
    <property type="component" value="Unassembled WGS sequence"/>
</dbReference>
<name>A0A0J1B077_9TREE</name>
<sequence length="353" mass="39964">TLRALYVQVVIDTFLCAVITVMIFTYWRFQSHDIMWTRALVVAATVMLYAVTIYLLWFVQYFLVQNFGEHVTFFETTHLAWFPVLDSITASLAQGYVAHRAWRLNHRNHLILGIAICFLAMSFGGAVWTKIRLDSFDSLREALYARRRPVIVWLSCVMLADIVITVGIGCGLLRSRTGWDHTDKIVNRLVRINLESQVPATLMAASFLVVFILKPQSLLNFVWQGIQSKFYLIGLLYTLNSRVSFEVRNISVFKPTMASRDLGGITVEVETETFEDRGESGLRSVPAPAENETIPLERLESVPYQRYGSSSSIPRRQDPGAQEVSAAAPTTPGGENPDVTLVGEYVYKQHDWD</sequence>
<dbReference type="PANTHER" id="PTHR40465:SF1">
    <property type="entry name" value="DUF6534 DOMAIN-CONTAINING PROTEIN"/>
    <property type="match status" value="1"/>
</dbReference>
<feature type="transmembrane region" description="Helical" evidence="2">
    <location>
        <begin position="151"/>
        <end position="173"/>
    </location>
</feature>
<feature type="transmembrane region" description="Helical" evidence="2">
    <location>
        <begin position="39"/>
        <end position="59"/>
    </location>
</feature>